<evidence type="ECO:0000313" key="3">
    <source>
        <dbReference type="Proteomes" id="UP001138681"/>
    </source>
</evidence>
<dbReference type="EMBL" id="JAGSPC010000001">
    <property type="protein sequence ID" value="MBV7258215.1"/>
    <property type="molecule type" value="Genomic_DNA"/>
</dbReference>
<proteinExistence type="predicted"/>
<dbReference type="AlphaFoldDB" id="A0A9X1F3M5"/>
<evidence type="ECO:0000256" key="1">
    <source>
        <dbReference type="SAM" id="SignalP"/>
    </source>
</evidence>
<feature type="chain" id="PRO_5040872641" description="DUF3617 family protein" evidence="1">
    <location>
        <begin position="20"/>
        <end position="158"/>
    </location>
</feature>
<accession>A0A9X1F3M5</accession>
<evidence type="ECO:0008006" key="4">
    <source>
        <dbReference type="Google" id="ProtNLM"/>
    </source>
</evidence>
<dbReference type="RefSeq" id="WP_218403565.1">
    <property type="nucleotide sequence ID" value="NZ_JAGSPC010000001.1"/>
</dbReference>
<dbReference type="Proteomes" id="UP001138681">
    <property type="component" value="Unassembled WGS sequence"/>
</dbReference>
<comment type="caution">
    <text evidence="2">The sequence shown here is derived from an EMBL/GenBank/DDBJ whole genome shotgun (WGS) entry which is preliminary data.</text>
</comment>
<keyword evidence="1" id="KW-0732">Signal</keyword>
<gene>
    <name evidence="2" type="ORF">KCG46_01350</name>
</gene>
<feature type="signal peptide" evidence="1">
    <location>
        <begin position="1"/>
        <end position="19"/>
    </location>
</feature>
<protein>
    <recommendedName>
        <fullName evidence="4">DUF3617 family protein</fullName>
    </recommendedName>
</protein>
<reference evidence="2" key="1">
    <citation type="submission" date="2021-04" db="EMBL/GenBank/DDBJ databases">
        <authorList>
            <person name="Pira H."/>
            <person name="Risdian C."/>
            <person name="Wink J."/>
        </authorList>
    </citation>
    <scope>NUCLEOTIDE SEQUENCE</scope>
    <source>
        <strain evidence="2">WH158</strain>
    </source>
</reference>
<organism evidence="2 3">
    <name type="scientific">Erythrobacter crassostreae</name>
    <dbReference type="NCBI Taxonomy" id="2828328"/>
    <lineage>
        <taxon>Bacteria</taxon>
        <taxon>Pseudomonadati</taxon>
        <taxon>Pseudomonadota</taxon>
        <taxon>Alphaproteobacteria</taxon>
        <taxon>Sphingomonadales</taxon>
        <taxon>Erythrobacteraceae</taxon>
        <taxon>Erythrobacter/Porphyrobacter group</taxon>
        <taxon>Erythrobacter</taxon>
    </lineage>
</organism>
<evidence type="ECO:0000313" key="2">
    <source>
        <dbReference type="EMBL" id="MBV7258215.1"/>
    </source>
</evidence>
<name>A0A9X1F3M5_9SPHN</name>
<keyword evidence="3" id="KW-1185">Reference proteome</keyword>
<sequence>MKKSIFALCLVALLTTAHGLTPTHAESTAGNLIELKSGTWKADIKLLNLASQTVVQTSEAKLCASDQITSFDQIEKVFLNKYLEAGCSLSDREFNSLNNVTILKAKMTCGALSGPISIASGNNDIKVGVEMSGDPGNGVVVGKDMKTNFDWQHVANEC</sequence>